<reference evidence="3 4" key="1">
    <citation type="journal article" date="2016" name="Front. Microbiol.">
        <title>Comparative Genomics Analysis of Streptomyces Species Reveals Their Adaptation to the Marine Environment and Their Diversity at the Genomic Level.</title>
        <authorList>
            <person name="Tian X."/>
            <person name="Zhang Z."/>
            <person name="Yang T."/>
            <person name="Chen M."/>
            <person name="Li J."/>
            <person name="Chen F."/>
            <person name="Yang J."/>
            <person name="Li W."/>
            <person name="Zhang B."/>
            <person name="Zhang Z."/>
            <person name="Wu J."/>
            <person name="Zhang C."/>
            <person name="Long L."/>
            <person name="Xiao J."/>
        </authorList>
    </citation>
    <scope>NUCLEOTIDE SEQUENCE [LARGE SCALE GENOMIC DNA]</scope>
    <source>
        <strain evidence="3 4">SCSIO M10379</strain>
    </source>
</reference>
<dbReference type="InterPro" id="IPR002575">
    <property type="entry name" value="Aminoglycoside_PTrfase"/>
</dbReference>
<dbReference type="SUPFAM" id="SSF56112">
    <property type="entry name" value="Protein kinase-like (PK-like)"/>
    <property type="match status" value="1"/>
</dbReference>
<protein>
    <submittedName>
        <fullName evidence="3">Aminoglycoside phosphotransferase</fullName>
    </submittedName>
</protein>
<dbReference type="PATRIC" id="fig|943816.4.peg.2175"/>
<organism evidence="3 4">
    <name type="scientific">Streptomyces qinglanensis</name>
    <dbReference type="NCBI Taxonomy" id="943816"/>
    <lineage>
        <taxon>Bacteria</taxon>
        <taxon>Bacillati</taxon>
        <taxon>Actinomycetota</taxon>
        <taxon>Actinomycetes</taxon>
        <taxon>Kitasatosporales</taxon>
        <taxon>Streptomycetaceae</taxon>
        <taxon>Streptomyces</taxon>
    </lineage>
</organism>
<dbReference type="Proteomes" id="UP000175829">
    <property type="component" value="Unassembled WGS sequence"/>
</dbReference>
<keyword evidence="3" id="KW-0808">Transferase</keyword>
<evidence type="ECO:0000256" key="1">
    <source>
        <dbReference type="SAM" id="MobiDB-lite"/>
    </source>
</evidence>
<dbReference type="Pfam" id="PF01636">
    <property type="entry name" value="APH"/>
    <property type="match status" value="1"/>
</dbReference>
<dbReference type="Gene3D" id="3.90.1200.10">
    <property type="match status" value="1"/>
</dbReference>
<proteinExistence type="predicted"/>
<evidence type="ECO:0000313" key="3">
    <source>
        <dbReference type="EMBL" id="OEV01248.1"/>
    </source>
</evidence>
<name>A0A1E7KBD7_9ACTN</name>
<accession>A0A1E7KBD7</accession>
<dbReference type="AlphaFoldDB" id="A0A1E7KBD7"/>
<dbReference type="EMBL" id="LJGV01000022">
    <property type="protein sequence ID" value="OEV01248.1"/>
    <property type="molecule type" value="Genomic_DNA"/>
</dbReference>
<evidence type="ECO:0000259" key="2">
    <source>
        <dbReference type="Pfam" id="PF01636"/>
    </source>
</evidence>
<gene>
    <name evidence="3" type="ORF">AN217_13660</name>
</gene>
<dbReference type="InterPro" id="IPR011009">
    <property type="entry name" value="Kinase-like_dom_sf"/>
</dbReference>
<sequence>MHQSLAALAGAPRGQGDVLADRPDAAVVRVGDRVAKAHAADADVSALEVRIRVAAAPEYRGVLLPPASGAPTSPLPGGRRGSVWPLGAPVDPDDAAAAPWGAAGVLLARLHTAPLPGPARLPGPLPPMRGPAKAARALERMRRAPRGPHGASADVVERAWAGLPPWCRDEEPGPASRTLCHGDFHLGQLVRHPRPDGPWQLIDIDDLGLGDPAWDLARPAAWFAAGLLPAAVWECFLGAYARTVGVAAGAGAARAERLPHALAGPDPWPYLDAPARALTVQSAALGVAKAGTEGRSLDEAEEACVAACARIAALSQVPNSPRPGGRRLEQCRPGPGVSGHR</sequence>
<dbReference type="GO" id="GO:0016740">
    <property type="term" value="F:transferase activity"/>
    <property type="evidence" value="ECO:0007669"/>
    <property type="project" value="UniProtKB-KW"/>
</dbReference>
<feature type="domain" description="Aminoglycoside phosphotransferase" evidence="2">
    <location>
        <begin position="42"/>
        <end position="223"/>
    </location>
</feature>
<comment type="caution">
    <text evidence="3">The sequence shown here is derived from an EMBL/GenBank/DDBJ whole genome shotgun (WGS) entry which is preliminary data.</text>
</comment>
<evidence type="ECO:0000313" key="4">
    <source>
        <dbReference type="Proteomes" id="UP000175829"/>
    </source>
</evidence>
<feature type="region of interest" description="Disordered" evidence="1">
    <location>
        <begin position="319"/>
        <end position="341"/>
    </location>
</feature>